<gene>
    <name evidence="3" type="ORF">OSSY52_15780</name>
</gene>
<proteinExistence type="predicted"/>
<dbReference type="RefSeq" id="WP_190613969.1">
    <property type="nucleotide sequence ID" value="NZ_AP018712.1"/>
</dbReference>
<accession>A0A7G1G8Y8</accession>
<name>A0A7G1G8Y8_9BACT</name>
<feature type="coiled-coil region" evidence="1">
    <location>
        <begin position="290"/>
        <end position="349"/>
    </location>
</feature>
<dbReference type="Pfam" id="PF07693">
    <property type="entry name" value="KAP_NTPase"/>
    <property type="match status" value="1"/>
</dbReference>
<evidence type="ECO:0000313" key="3">
    <source>
        <dbReference type="EMBL" id="BBE31437.1"/>
    </source>
</evidence>
<dbReference type="AlphaFoldDB" id="A0A7G1G8Y8"/>
<sequence length="388" mass="46033">MENEKIRYIISNLYDEPLKDKKYMINRKNDLNYINKIIYYQPLGVYGICGETGVGKTTTLNFIDESNLKKFNILISEKESKESIIIDFLYKLSLLTLKESKSKKSKNIANEAKEFILNEKTKNMEYSTGTNAIIKVNYSKNLTEYKRYNIYTIQEYLEKLVNVLINEFKRVLIIIDELDKEKKEEILIILDSLKHILNKRELIVFISLPFSIYREYTNDRMKWNKTGNLENIFKDMIFLKPLKNIDISQMILKRLEKYPEFISPDSLKEIADYSEGNPRDALWITQQIILNNTEKNIIDLKTTKEEIKKIVRQYFKINKTLTENQKILIKEISNKSDTKNNIVKKLEKQGLKKQTVYTYINRLKDENIIKEKDGIFYIPKKILYALDI</sequence>
<dbReference type="SUPFAM" id="SSF52540">
    <property type="entry name" value="P-loop containing nucleoside triphosphate hydrolases"/>
    <property type="match status" value="1"/>
</dbReference>
<dbReference type="InParanoid" id="A0A7G1G8Y8"/>
<dbReference type="Gene3D" id="3.40.50.300">
    <property type="entry name" value="P-loop containing nucleotide triphosphate hydrolases"/>
    <property type="match status" value="1"/>
</dbReference>
<dbReference type="EMBL" id="AP018712">
    <property type="protein sequence ID" value="BBE31437.1"/>
    <property type="molecule type" value="Genomic_DNA"/>
</dbReference>
<feature type="domain" description="KAP NTPase" evidence="2">
    <location>
        <begin position="41"/>
        <end position="308"/>
    </location>
</feature>
<dbReference type="KEGG" id="ocy:OSSY52_15780"/>
<evidence type="ECO:0000259" key="2">
    <source>
        <dbReference type="Pfam" id="PF07693"/>
    </source>
</evidence>
<keyword evidence="4" id="KW-1185">Reference proteome</keyword>
<dbReference type="Proteomes" id="UP000516361">
    <property type="component" value="Chromosome"/>
</dbReference>
<reference evidence="3 4" key="1">
    <citation type="submission" date="2018-06" db="EMBL/GenBank/DDBJ databases">
        <title>Genome sequencing of Oceanotoga sp. sy52.</title>
        <authorList>
            <person name="Mori K."/>
        </authorList>
    </citation>
    <scope>NUCLEOTIDE SEQUENCE [LARGE SCALE GENOMIC DNA]</scope>
    <source>
        <strain evidence="4">sy52</strain>
    </source>
</reference>
<organism evidence="3 4">
    <name type="scientific">Tepiditoga spiralis</name>
    <dbReference type="NCBI Taxonomy" id="2108365"/>
    <lineage>
        <taxon>Bacteria</taxon>
        <taxon>Thermotogati</taxon>
        <taxon>Thermotogota</taxon>
        <taxon>Thermotogae</taxon>
        <taxon>Petrotogales</taxon>
        <taxon>Petrotogaceae</taxon>
        <taxon>Tepiditoga</taxon>
    </lineage>
</organism>
<dbReference type="InterPro" id="IPR027417">
    <property type="entry name" value="P-loop_NTPase"/>
</dbReference>
<keyword evidence="1" id="KW-0175">Coiled coil</keyword>
<protein>
    <submittedName>
        <fullName evidence="3">ATPase</fullName>
    </submittedName>
</protein>
<dbReference type="InterPro" id="IPR011646">
    <property type="entry name" value="KAP_P-loop"/>
</dbReference>
<evidence type="ECO:0000256" key="1">
    <source>
        <dbReference type="SAM" id="Coils"/>
    </source>
</evidence>
<evidence type="ECO:0000313" key="4">
    <source>
        <dbReference type="Proteomes" id="UP000516361"/>
    </source>
</evidence>